<gene>
    <name evidence="1" type="ORF">EHT25_07500</name>
</gene>
<organism evidence="1 2">
    <name type="scientific">Larkinella rosea</name>
    <dbReference type="NCBI Taxonomy" id="2025312"/>
    <lineage>
        <taxon>Bacteria</taxon>
        <taxon>Pseudomonadati</taxon>
        <taxon>Bacteroidota</taxon>
        <taxon>Cytophagia</taxon>
        <taxon>Cytophagales</taxon>
        <taxon>Spirosomataceae</taxon>
        <taxon>Larkinella</taxon>
    </lineage>
</organism>
<proteinExistence type="predicted"/>
<reference evidence="1 2" key="1">
    <citation type="submission" date="2018-11" db="EMBL/GenBank/DDBJ databases">
        <authorList>
            <person name="Zhou Z."/>
            <person name="Wang G."/>
        </authorList>
    </citation>
    <scope>NUCLEOTIDE SEQUENCE [LARGE SCALE GENOMIC DNA]</scope>
    <source>
        <strain evidence="1 2">KCTC52004</strain>
    </source>
</reference>
<name>A0A3P1C3M4_9BACT</name>
<dbReference type="EMBL" id="RQJO01000007">
    <property type="protein sequence ID" value="RRB07616.1"/>
    <property type="molecule type" value="Genomic_DNA"/>
</dbReference>
<comment type="caution">
    <text evidence="1">The sequence shown here is derived from an EMBL/GenBank/DDBJ whole genome shotgun (WGS) entry which is preliminary data.</text>
</comment>
<keyword evidence="2" id="KW-1185">Reference proteome</keyword>
<evidence type="ECO:0000313" key="1">
    <source>
        <dbReference type="EMBL" id="RRB07616.1"/>
    </source>
</evidence>
<dbReference type="RefSeq" id="WP_124872857.1">
    <property type="nucleotide sequence ID" value="NZ_RQJO01000007.1"/>
</dbReference>
<sequence>MFKLRLNYAASPGQQPTLAAPLQLLMLENPVTYAKMTKPTYHHDRDRAEAWRTFQLGVNFSQ</sequence>
<dbReference type="AlphaFoldDB" id="A0A3P1C3M4"/>
<protein>
    <submittedName>
        <fullName evidence="1">Uncharacterized protein</fullName>
    </submittedName>
</protein>
<dbReference type="OrthoDB" id="950606at2"/>
<accession>A0A3P1C3M4</accession>
<dbReference type="Proteomes" id="UP000271925">
    <property type="component" value="Unassembled WGS sequence"/>
</dbReference>
<evidence type="ECO:0000313" key="2">
    <source>
        <dbReference type="Proteomes" id="UP000271925"/>
    </source>
</evidence>